<protein>
    <submittedName>
        <fullName evidence="2">Uncharacterized protein</fullName>
    </submittedName>
</protein>
<feature type="signal peptide" evidence="1">
    <location>
        <begin position="1"/>
        <end position="19"/>
    </location>
</feature>
<organism evidence="2 3">
    <name type="scientific">Paramagnetospirillum magnetotacticum MS-1</name>
    <dbReference type="NCBI Taxonomy" id="272627"/>
    <lineage>
        <taxon>Bacteria</taxon>
        <taxon>Pseudomonadati</taxon>
        <taxon>Pseudomonadota</taxon>
        <taxon>Alphaproteobacteria</taxon>
        <taxon>Rhodospirillales</taxon>
        <taxon>Magnetospirillaceae</taxon>
        <taxon>Paramagnetospirillum</taxon>
    </lineage>
</organism>
<dbReference type="Proteomes" id="UP000031971">
    <property type="component" value="Unassembled WGS sequence"/>
</dbReference>
<dbReference type="EMBL" id="JXSL01000020">
    <property type="protein sequence ID" value="KIM00094.1"/>
    <property type="molecule type" value="Genomic_DNA"/>
</dbReference>
<dbReference type="STRING" id="272627.CCC_02882"/>
<keyword evidence="3" id="KW-1185">Reference proteome</keyword>
<reference evidence="2 3" key="1">
    <citation type="submission" date="2015-01" db="EMBL/GenBank/DDBJ databases">
        <title>Genome Sequence of Magnetospirillum magnetotacticum Strain MS-1.</title>
        <authorList>
            <person name="Marinov G.K."/>
            <person name="Smalley M.D."/>
            <person name="DeSalvo G."/>
        </authorList>
    </citation>
    <scope>NUCLEOTIDE SEQUENCE [LARGE SCALE GENOMIC DNA]</scope>
    <source>
        <strain evidence="2 3">MS-1</strain>
    </source>
</reference>
<evidence type="ECO:0000313" key="2">
    <source>
        <dbReference type="EMBL" id="KIM00094.1"/>
    </source>
</evidence>
<feature type="chain" id="PRO_5002171854" evidence="1">
    <location>
        <begin position="20"/>
        <end position="155"/>
    </location>
</feature>
<keyword evidence="1" id="KW-0732">Signal</keyword>
<evidence type="ECO:0000313" key="3">
    <source>
        <dbReference type="Proteomes" id="UP000031971"/>
    </source>
</evidence>
<proteinExistence type="predicted"/>
<comment type="caution">
    <text evidence="2">The sequence shown here is derived from an EMBL/GenBank/DDBJ whole genome shotgun (WGS) entry which is preliminary data.</text>
</comment>
<dbReference type="OrthoDB" id="7353353at2"/>
<name>A0A0C2YYE8_PARME</name>
<dbReference type="AlphaFoldDB" id="A0A0C2YYE8"/>
<sequence>MFRAAIFLAIALSPAAAWAAAAPKKCFSLPEIKAEQEVRQGIFLREAAGRCNDRLLPGAKDRWQKIEAANGTKFRSSVDKRHKAWEREFPDDWKYKINYADGRLVTYARNIPVTEGFCDNIDEILQTIEKRGFAAFSKLSKTVRNQVIDDYKVCQ</sequence>
<dbReference type="RefSeq" id="WP_009869857.1">
    <property type="nucleotide sequence ID" value="NZ_JXSL01000020.1"/>
</dbReference>
<gene>
    <name evidence="2" type="ORF">CCC_02882</name>
</gene>
<evidence type="ECO:0000256" key="1">
    <source>
        <dbReference type="SAM" id="SignalP"/>
    </source>
</evidence>
<accession>A0A0C2YYE8</accession>